<keyword evidence="4" id="KW-1185">Reference proteome</keyword>
<keyword evidence="2" id="KW-0472">Membrane</keyword>
<dbReference type="Gene3D" id="3.40.50.720">
    <property type="entry name" value="NAD(P)-binding Rossmann-like Domain"/>
    <property type="match status" value="1"/>
</dbReference>
<feature type="compositionally biased region" description="Basic residues" evidence="1">
    <location>
        <begin position="1"/>
        <end position="16"/>
    </location>
</feature>
<comment type="caution">
    <text evidence="3">The sequence shown here is derived from an EMBL/GenBank/DDBJ whole genome shotgun (WGS) entry which is preliminary data.</text>
</comment>
<dbReference type="Proteomes" id="UP000327013">
    <property type="component" value="Unassembled WGS sequence"/>
</dbReference>
<feature type="transmembrane region" description="Helical" evidence="2">
    <location>
        <begin position="21"/>
        <end position="41"/>
    </location>
</feature>
<dbReference type="PANTHER" id="PTHR40129:SF2">
    <property type="entry name" value="KETOPANTOATE REDUCTASE N-TERMINAL DOMAIN-CONTAINING PROTEIN"/>
    <property type="match status" value="1"/>
</dbReference>
<sequence length="482" mass="52196">MGQRREKLKRGTHRALSKGSGSAMVGATGLLVCRVLLLTMWKLSVDAPPPAAQAHQLRGPGAAKQPNGRPSPPPLGPFQSCPSLSLFHRSYEHSLVGAYSPPTAALFSRNIVQPLQDPNSVSCYYPGSLAPAKQSKLTDVTIFIQAHCSPNPAPTATMLKPTPAPVDILILGAGWTSTFLIPLIAAPHRSTTLSTTNPLPGFPLPSTLPNTPLTYAATSTNSRPDPLGRPTLPFRFDPADPSTAPYATLPHATTILITFPLTGPGQSAHLVAQYRAVHGPHAGRFVQLGSSSIFTAPRWNTHASPHDAANARAVAEDELLALGGVVLNLAGLYGGVRDPREWVVRVAKSKEEVKGKKALHLVHGEDVARGILAVHFRWERALGVEGKKDKGVRWLLTDLHVYDWWDLIQSWGPVAAERFVEKGRGTPEEAAKLRYAEWVGELMGEEDVRALPRAAETLGRVLDSRDFWRTMDVWPVMGRVMS</sequence>
<keyword evidence="2" id="KW-1133">Transmembrane helix</keyword>
<evidence type="ECO:0000256" key="2">
    <source>
        <dbReference type="SAM" id="Phobius"/>
    </source>
</evidence>
<feature type="region of interest" description="Disordered" evidence="1">
    <location>
        <begin position="1"/>
        <end position="21"/>
    </location>
</feature>
<gene>
    <name evidence="3" type="ORF">FH972_025787</name>
</gene>
<evidence type="ECO:0000256" key="1">
    <source>
        <dbReference type="SAM" id="MobiDB-lite"/>
    </source>
</evidence>
<keyword evidence="2" id="KW-0812">Transmembrane</keyword>
<organism evidence="3 4">
    <name type="scientific">Carpinus fangiana</name>
    <dbReference type="NCBI Taxonomy" id="176857"/>
    <lineage>
        <taxon>Eukaryota</taxon>
        <taxon>Viridiplantae</taxon>
        <taxon>Streptophyta</taxon>
        <taxon>Embryophyta</taxon>
        <taxon>Tracheophyta</taxon>
        <taxon>Spermatophyta</taxon>
        <taxon>Magnoliopsida</taxon>
        <taxon>eudicotyledons</taxon>
        <taxon>Gunneridae</taxon>
        <taxon>Pentapetalae</taxon>
        <taxon>rosids</taxon>
        <taxon>fabids</taxon>
        <taxon>Fagales</taxon>
        <taxon>Betulaceae</taxon>
        <taxon>Carpinus</taxon>
    </lineage>
</organism>
<dbReference type="EMBL" id="VIBQ01000070">
    <property type="protein sequence ID" value="KAB8596077.1"/>
    <property type="molecule type" value="Genomic_DNA"/>
</dbReference>
<proteinExistence type="predicted"/>
<evidence type="ECO:0000313" key="4">
    <source>
        <dbReference type="Proteomes" id="UP000327013"/>
    </source>
</evidence>
<feature type="region of interest" description="Disordered" evidence="1">
    <location>
        <begin position="50"/>
        <end position="76"/>
    </location>
</feature>
<name>A0A5N6L213_9ROSI</name>
<dbReference type="PANTHER" id="PTHR40129">
    <property type="entry name" value="KETOPANTOATE REDUCTASE N-TERMINAL DOMAIN-CONTAINING PROTEIN"/>
    <property type="match status" value="1"/>
</dbReference>
<protein>
    <submittedName>
        <fullName evidence="3">Uncharacterized protein</fullName>
    </submittedName>
</protein>
<accession>A0A5N6L213</accession>
<dbReference type="OrthoDB" id="674948at2759"/>
<reference evidence="3 4" key="1">
    <citation type="submission" date="2019-06" db="EMBL/GenBank/DDBJ databases">
        <title>A chromosomal-level reference genome of Carpinus fangiana (Coryloideae, Betulaceae).</title>
        <authorList>
            <person name="Yang X."/>
            <person name="Wang Z."/>
            <person name="Zhang L."/>
            <person name="Hao G."/>
            <person name="Liu J."/>
            <person name="Yang Y."/>
        </authorList>
    </citation>
    <scope>NUCLEOTIDE SEQUENCE [LARGE SCALE GENOMIC DNA]</scope>
    <source>
        <strain evidence="3">Cfa_2016G</strain>
        <tissue evidence="3">Leaf</tissue>
    </source>
</reference>
<dbReference type="AlphaFoldDB" id="A0A5N6L213"/>
<evidence type="ECO:0000313" key="3">
    <source>
        <dbReference type="EMBL" id="KAB8596077.1"/>
    </source>
</evidence>